<protein>
    <recommendedName>
        <fullName evidence="6">Fap system outer membrane protein</fullName>
    </recommendedName>
</protein>
<gene>
    <name evidence="3" type="ORF">SAMN04490205_4188</name>
    <name evidence="2" type="ORF">TU79_18505</name>
</gene>
<dbReference type="Proteomes" id="UP000183126">
    <property type="component" value="Chromosome I"/>
</dbReference>
<dbReference type="Proteomes" id="UP000052019">
    <property type="component" value="Unassembled WGS sequence"/>
</dbReference>
<dbReference type="PATRIC" id="fig|200450.4.peg.633"/>
<evidence type="ECO:0000256" key="1">
    <source>
        <dbReference type="SAM" id="SignalP"/>
    </source>
</evidence>
<organism evidence="2 4">
    <name type="scientific">Pseudomonas trivialis</name>
    <dbReference type="NCBI Taxonomy" id="200450"/>
    <lineage>
        <taxon>Bacteria</taxon>
        <taxon>Pseudomonadati</taxon>
        <taxon>Pseudomonadota</taxon>
        <taxon>Gammaproteobacteria</taxon>
        <taxon>Pseudomonadales</taxon>
        <taxon>Pseudomonadaceae</taxon>
        <taxon>Pseudomonas</taxon>
    </lineage>
</organism>
<keyword evidence="1" id="KW-0732">Signal</keyword>
<evidence type="ECO:0008006" key="6">
    <source>
        <dbReference type="Google" id="ProtNLM"/>
    </source>
</evidence>
<evidence type="ECO:0000313" key="3">
    <source>
        <dbReference type="EMBL" id="SDS94675.1"/>
    </source>
</evidence>
<evidence type="ECO:0000313" key="2">
    <source>
        <dbReference type="EMBL" id="KRP58749.1"/>
    </source>
</evidence>
<dbReference type="RefSeq" id="WP_057009328.1">
    <property type="nucleotide sequence ID" value="NZ_JYLK01000013.1"/>
</dbReference>
<feature type="signal peptide" evidence="1">
    <location>
        <begin position="1"/>
        <end position="20"/>
    </location>
</feature>
<feature type="chain" id="PRO_5006430270" description="Fap system outer membrane protein" evidence="1">
    <location>
        <begin position="21"/>
        <end position="249"/>
    </location>
</feature>
<dbReference type="AlphaFoldDB" id="A0A0R2ZEX2"/>
<dbReference type="OrthoDB" id="5585636at2"/>
<reference evidence="2 4" key="1">
    <citation type="submission" date="2015-02" db="EMBL/GenBank/DDBJ databases">
        <title>Two Pseudomonas sp. nov. isolated from raw milk.</title>
        <authorList>
            <person name="Wenning M."/>
            <person name="von Neubeck M."/>
            <person name="Huptas C."/>
            <person name="Scherer S."/>
        </authorList>
    </citation>
    <scope>NUCLEOTIDE SEQUENCE [LARGE SCALE GENOMIC DNA]</scope>
    <source>
        <strain evidence="2 4">DSM 14937</strain>
    </source>
</reference>
<evidence type="ECO:0000313" key="5">
    <source>
        <dbReference type="Proteomes" id="UP000183126"/>
    </source>
</evidence>
<dbReference type="EMBL" id="JYLK01000013">
    <property type="protein sequence ID" value="KRP58749.1"/>
    <property type="molecule type" value="Genomic_DNA"/>
</dbReference>
<keyword evidence="5" id="KW-1185">Reference proteome</keyword>
<sequence length="249" mass="25079">MNTFRWLTVICLAASAPVHASSAFKPIELKDAEMADLRGRYVMPGRIVSFGIVMSSTWTNAAGATVTGSATMQVNASTVTPQFYVQISGNDGTGVSRQPEGTGTVVGGAGLGSGQGVVQSVRAAGDGNAATNGVDINVSKNGLAPANYAQSGQALLAGQPITGGTAAGQVTVSANNGGLQMALQASNNQGNVVQQIGAGNVVQGTVIQGNGNAVSNLTQLNVVMGNNGFNNVTQNLNLDQLKGLRPSGY</sequence>
<evidence type="ECO:0000313" key="4">
    <source>
        <dbReference type="Proteomes" id="UP000052019"/>
    </source>
</evidence>
<dbReference type="EMBL" id="LT629760">
    <property type="protein sequence ID" value="SDS94675.1"/>
    <property type="molecule type" value="Genomic_DNA"/>
</dbReference>
<reference evidence="3 5" key="2">
    <citation type="submission" date="2016-10" db="EMBL/GenBank/DDBJ databases">
        <authorList>
            <person name="Varghese N."/>
            <person name="Submissions S."/>
        </authorList>
    </citation>
    <scope>NUCLEOTIDE SEQUENCE [LARGE SCALE GENOMIC DNA]</scope>
    <source>
        <strain evidence="3 5">BS3111</strain>
    </source>
</reference>
<proteinExistence type="predicted"/>
<name>A0A0R2ZEX2_9PSED</name>
<accession>A0A0R2ZEX2</accession>